<dbReference type="AlphaFoldDB" id="A0A498JZ65"/>
<organism evidence="3 4">
    <name type="scientific">Malus domestica</name>
    <name type="common">Apple</name>
    <name type="synonym">Pyrus malus</name>
    <dbReference type="NCBI Taxonomy" id="3750"/>
    <lineage>
        <taxon>Eukaryota</taxon>
        <taxon>Viridiplantae</taxon>
        <taxon>Streptophyta</taxon>
        <taxon>Embryophyta</taxon>
        <taxon>Tracheophyta</taxon>
        <taxon>Spermatophyta</taxon>
        <taxon>Magnoliopsida</taxon>
        <taxon>eudicotyledons</taxon>
        <taxon>Gunneridae</taxon>
        <taxon>Pentapetalae</taxon>
        <taxon>rosids</taxon>
        <taxon>fabids</taxon>
        <taxon>Rosales</taxon>
        <taxon>Rosaceae</taxon>
        <taxon>Amygdaloideae</taxon>
        <taxon>Maleae</taxon>
        <taxon>Malus</taxon>
    </lineage>
</organism>
<dbReference type="Gene3D" id="1.10.510.10">
    <property type="entry name" value="Transferase(Phosphotransferase) domain 1"/>
    <property type="match status" value="1"/>
</dbReference>
<protein>
    <recommendedName>
        <fullName evidence="2">S-locus receptor kinase C-terminal domain-containing protein</fullName>
    </recommendedName>
</protein>
<sequence length="277" mass="31228">MFVSAPGIYFRANLDFGAGQQLSNVLPKHFIWGMLTWKPGAFTLSSVLPVFAEYVDVIKGKEIHGYAIRRGLDADIPCGCSTCYLIVMPFHGTRSLQDVCRINVLALVELWIQFRSFGICAWVTYCIMPYYICYGVFKSGCYVCKEYLKIDQACHVVLMLSSDVALPPPKQPGFYTERSAWMLWMQDKQLELIDKTLSDSCNIYEVVRCLHVGLLCVQRVPEDRPSMSSVVLMLSSDVALPSPKQPGFYTERSVSESPSSKRQCSENDVSISLIEPR</sequence>
<dbReference type="GO" id="GO:0004674">
    <property type="term" value="F:protein serine/threonine kinase activity"/>
    <property type="evidence" value="ECO:0007669"/>
    <property type="project" value="InterPro"/>
</dbReference>
<gene>
    <name evidence="3" type="ORF">DVH24_010796</name>
</gene>
<reference evidence="3 4" key="1">
    <citation type="submission" date="2018-10" db="EMBL/GenBank/DDBJ databases">
        <title>A high-quality apple genome assembly.</title>
        <authorList>
            <person name="Hu J."/>
        </authorList>
    </citation>
    <scope>NUCLEOTIDE SEQUENCE [LARGE SCALE GENOMIC DNA]</scope>
    <source>
        <strain evidence="4">cv. HFTH1</strain>
        <tissue evidence="3">Young leaf</tissue>
    </source>
</reference>
<feature type="domain" description="S-locus receptor kinase C-terminal" evidence="2">
    <location>
        <begin position="235"/>
        <end position="277"/>
    </location>
</feature>
<feature type="region of interest" description="Disordered" evidence="1">
    <location>
        <begin position="239"/>
        <end position="277"/>
    </location>
</feature>
<dbReference type="InterPro" id="IPR011009">
    <property type="entry name" value="Kinase-like_dom_sf"/>
</dbReference>
<name>A0A498JZ65_MALDO</name>
<comment type="caution">
    <text evidence="3">The sequence shown here is derived from an EMBL/GenBank/DDBJ whole genome shotgun (WGS) entry which is preliminary data.</text>
</comment>
<feature type="compositionally biased region" description="Polar residues" evidence="1">
    <location>
        <begin position="255"/>
        <end position="270"/>
    </location>
</feature>
<evidence type="ECO:0000259" key="2">
    <source>
        <dbReference type="Pfam" id="PF11883"/>
    </source>
</evidence>
<dbReference type="SUPFAM" id="SSF56112">
    <property type="entry name" value="Protein kinase-like (PK-like)"/>
    <property type="match status" value="1"/>
</dbReference>
<dbReference type="Pfam" id="PF11883">
    <property type="entry name" value="DUF3403"/>
    <property type="match status" value="1"/>
</dbReference>
<evidence type="ECO:0000313" key="4">
    <source>
        <dbReference type="Proteomes" id="UP000290289"/>
    </source>
</evidence>
<evidence type="ECO:0000256" key="1">
    <source>
        <dbReference type="SAM" id="MobiDB-lite"/>
    </source>
</evidence>
<dbReference type="InterPro" id="IPR021820">
    <property type="entry name" value="S-locus_recpt_kinase_C"/>
</dbReference>
<proteinExistence type="predicted"/>
<accession>A0A498JZ65</accession>
<evidence type="ECO:0000313" key="3">
    <source>
        <dbReference type="EMBL" id="RXH98471.1"/>
    </source>
</evidence>
<dbReference type="PANTHER" id="PTHR27006:SF605">
    <property type="entry name" value="COLD-RESPONSIVE PROTEIN KINASE 1-LIKE"/>
    <property type="match status" value="1"/>
</dbReference>
<dbReference type="PANTHER" id="PTHR27006">
    <property type="entry name" value="PROMASTIGOTE SURFACE ANTIGEN PROTEIN PSA"/>
    <property type="match status" value="1"/>
</dbReference>
<keyword evidence="4" id="KW-1185">Reference proteome</keyword>
<dbReference type="Proteomes" id="UP000290289">
    <property type="component" value="Chromosome 5"/>
</dbReference>
<dbReference type="EMBL" id="RDQH01000331">
    <property type="protein sequence ID" value="RXH98471.1"/>
    <property type="molecule type" value="Genomic_DNA"/>
</dbReference>